<proteinExistence type="predicted"/>
<accession>A0A139BNH2</accession>
<evidence type="ECO:0000313" key="1">
    <source>
        <dbReference type="EMBL" id="KXS30363.1"/>
    </source>
</evidence>
<organism evidence="1 2">
    <name type="scientific">Candidatus Gallionella acididurans</name>
    <dbReference type="NCBI Taxonomy" id="1796491"/>
    <lineage>
        <taxon>Bacteria</taxon>
        <taxon>Pseudomonadati</taxon>
        <taxon>Pseudomonadota</taxon>
        <taxon>Betaproteobacteria</taxon>
        <taxon>Nitrosomonadales</taxon>
        <taxon>Gallionellaceae</taxon>
        <taxon>Gallionella</taxon>
    </lineage>
</organism>
<protein>
    <submittedName>
        <fullName evidence="1">Uncharacterized protein</fullName>
    </submittedName>
</protein>
<evidence type="ECO:0000313" key="2">
    <source>
        <dbReference type="Proteomes" id="UP000070578"/>
    </source>
</evidence>
<reference evidence="1 2" key="1">
    <citation type="submission" date="2016-02" db="EMBL/GenBank/DDBJ databases">
        <authorList>
            <person name="Wen L."/>
            <person name="He K."/>
            <person name="Yang H."/>
        </authorList>
    </citation>
    <scope>NUCLEOTIDE SEQUENCE [LARGE SCALE GENOMIC DNA]</scope>
    <source>
        <strain evidence="1">ShG14-8</strain>
    </source>
</reference>
<reference evidence="1 2" key="2">
    <citation type="submission" date="2016-03" db="EMBL/GenBank/DDBJ databases">
        <title>New uncultured bacterium of the family Gallionellaceae from acid mine drainage: description and reconstruction of genome based on metagenomic analysis of microbial community.</title>
        <authorList>
            <person name="Kadnikov V."/>
            <person name="Ivasenko D."/>
            <person name="Beletsky A."/>
            <person name="Mardanov A."/>
            <person name="Danilova E."/>
            <person name="Pimenov N."/>
            <person name="Karnachuk O."/>
            <person name="Ravin N."/>
        </authorList>
    </citation>
    <scope>NUCLEOTIDE SEQUENCE [LARGE SCALE GENOMIC DNA]</scope>
    <source>
        <strain evidence="1">ShG14-8</strain>
    </source>
</reference>
<comment type="caution">
    <text evidence="1">The sequence shown here is derived from an EMBL/GenBank/DDBJ whole genome shotgun (WGS) entry which is preliminary data.</text>
</comment>
<sequence length="40" mass="4189">MIVVSFIEVDAVSGAAVDAQLANPLPYGFHVPSMTKDKAV</sequence>
<gene>
    <name evidence="1" type="ORF">AWT59_3513</name>
</gene>
<name>A0A139BNH2_9PROT</name>
<dbReference type="EMBL" id="LSLI01000309">
    <property type="protein sequence ID" value="KXS30363.1"/>
    <property type="molecule type" value="Genomic_DNA"/>
</dbReference>
<dbReference type="Proteomes" id="UP000070578">
    <property type="component" value="Unassembled WGS sequence"/>
</dbReference>
<dbReference type="AlphaFoldDB" id="A0A139BNH2"/>